<dbReference type="PROSITE" id="PS00211">
    <property type="entry name" value="ABC_TRANSPORTER_1"/>
    <property type="match status" value="1"/>
</dbReference>
<dbReference type="InterPro" id="IPR003593">
    <property type="entry name" value="AAA+_ATPase"/>
</dbReference>
<dbReference type="InterPro" id="IPR017871">
    <property type="entry name" value="ABC_transporter-like_CS"/>
</dbReference>
<accession>A1SVN7</accession>
<keyword evidence="3" id="KW-0547">Nucleotide-binding</keyword>
<dbReference type="AlphaFoldDB" id="A1SVN7"/>
<dbReference type="RefSeq" id="WP_011770112.1">
    <property type="nucleotide sequence ID" value="NC_008709.1"/>
</dbReference>
<evidence type="ECO:0000256" key="1">
    <source>
        <dbReference type="ARBA" id="ARBA00005417"/>
    </source>
</evidence>
<dbReference type="InterPro" id="IPR027417">
    <property type="entry name" value="P-loop_NTPase"/>
</dbReference>
<evidence type="ECO:0000256" key="2">
    <source>
        <dbReference type="ARBA" id="ARBA00022448"/>
    </source>
</evidence>
<gene>
    <name evidence="6" type="ordered locus">Ping_1769</name>
</gene>
<dbReference type="Proteomes" id="UP000000639">
    <property type="component" value="Chromosome"/>
</dbReference>
<proteinExistence type="inferred from homology"/>
<evidence type="ECO:0000313" key="6">
    <source>
        <dbReference type="EMBL" id="ABM03552.1"/>
    </source>
</evidence>
<evidence type="ECO:0000256" key="3">
    <source>
        <dbReference type="ARBA" id="ARBA00022741"/>
    </source>
</evidence>
<dbReference type="HOGENOM" id="CLU_000604_1_22_6"/>
<dbReference type="InterPro" id="IPR050153">
    <property type="entry name" value="Metal_Ion_Import_ABC"/>
</dbReference>
<keyword evidence="7" id="KW-1185">Reference proteome</keyword>
<dbReference type="PANTHER" id="PTHR42734">
    <property type="entry name" value="METAL TRANSPORT SYSTEM ATP-BINDING PROTEIN TM_0124-RELATED"/>
    <property type="match status" value="1"/>
</dbReference>
<sequence>MLSLVDIDLGYNQQIVLPKINLLFNKNEHVAILGPSGVGKTTLLHHLYQQLSAQTCLCSQAKGLVDNLSIYHNVFIGGLARYSSWYNLTNLLWPFNKPQQHISAICQQLELTAPLHQKVSELSGGQRQRVAIARALFQRQPVFMGDEPFSALDPLMGLRLLNLIKQAHPSVICVLHDAELALAHFERIIVISDGKVALDEKANQLTLAHLSQHYTLADTVKNAVI</sequence>
<dbReference type="SUPFAM" id="SSF52540">
    <property type="entry name" value="P-loop containing nucleoside triphosphate hydrolases"/>
    <property type="match status" value="1"/>
</dbReference>
<evidence type="ECO:0000256" key="4">
    <source>
        <dbReference type="ARBA" id="ARBA00022840"/>
    </source>
</evidence>
<reference evidence="6 7" key="1">
    <citation type="submission" date="2007-01" db="EMBL/GenBank/DDBJ databases">
        <title>Complete sequence of Psychromonas ingrahamii 37.</title>
        <authorList>
            <consortium name="US DOE Joint Genome Institute"/>
            <person name="Copeland A."/>
            <person name="Lucas S."/>
            <person name="Lapidus A."/>
            <person name="Barry K."/>
            <person name="Detter J.C."/>
            <person name="Glavina del Rio T."/>
            <person name="Hammon N."/>
            <person name="Israni S."/>
            <person name="Dalin E."/>
            <person name="Tice H."/>
            <person name="Pitluck S."/>
            <person name="Thompson L.S."/>
            <person name="Brettin T."/>
            <person name="Bruce D."/>
            <person name="Han C."/>
            <person name="Tapia R."/>
            <person name="Schmutz J."/>
            <person name="Larimer F."/>
            <person name="Land M."/>
            <person name="Hauser L."/>
            <person name="Kyrpides N."/>
            <person name="Ivanova N."/>
            <person name="Staley J."/>
            <person name="Richardson P."/>
        </authorList>
    </citation>
    <scope>NUCLEOTIDE SEQUENCE [LARGE SCALE GENOMIC DNA]</scope>
    <source>
        <strain evidence="6 7">37</strain>
    </source>
</reference>
<comment type="similarity">
    <text evidence="1">Belongs to the ABC transporter superfamily.</text>
</comment>
<dbReference type="eggNOG" id="COG3638">
    <property type="taxonomic scope" value="Bacteria"/>
</dbReference>
<evidence type="ECO:0000313" key="7">
    <source>
        <dbReference type="Proteomes" id="UP000000639"/>
    </source>
</evidence>
<dbReference type="STRING" id="357804.Ping_1769"/>
<dbReference type="Pfam" id="PF00005">
    <property type="entry name" value="ABC_tran"/>
    <property type="match status" value="1"/>
</dbReference>
<dbReference type="SMART" id="SM00382">
    <property type="entry name" value="AAA"/>
    <property type="match status" value="1"/>
</dbReference>
<dbReference type="Gene3D" id="3.40.50.300">
    <property type="entry name" value="P-loop containing nucleotide triphosphate hydrolases"/>
    <property type="match status" value="1"/>
</dbReference>
<name>A1SVN7_PSYIN</name>
<protein>
    <submittedName>
        <fullName evidence="6">ABC transporter ATP-binding protein, predicted for phosphonate</fullName>
    </submittedName>
</protein>
<dbReference type="OrthoDB" id="5292475at2"/>
<dbReference type="GO" id="GO:0016887">
    <property type="term" value="F:ATP hydrolysis activity"/>
    <property type="evidence" value="ECO:0007669"/>
    <property type="project" value="InterPro"/>
</dbReference>
<keyword evidence="4 6" id="KW-0067">ATP-binding</keyword>
<keyword evidence="2" id="KW-0813">Transport</keyword>
<dbReference type="EMBL" id="CP000510">
    <property type="protein sequence ID" value="ABM03552.1"/>
    <property type="molecule type" value="Genomic_DNA"/>
</dbReference>
<dbReference type="KEGG" id="pin:Ping_1769"/>
<feature type="domain" description="ABC transporter" evidence="5">
    <location>
        <begin position="2"/>
        <end position="218"/>
    </location>
</feature>
<dbReference type="PANTHER" id="PTHR42734:SF6">
    <property type="entry name" value="MOLYBDATE IMPORT ATP-BINDING PROTEIN MOLC"/>
    <property type="match status" value="1"/>
</dbReference>
<dbReference type="GO" id="GO:0005524">
    <property type="term" value="F:ATP binding"/>
    <property type="evidence" value="ECO:0007669"/>
    <property type="project" value="UniProtKB-KW"/>
</dbReference>
<dbReference type="InterPro" id="IPR003439">
    <property type="entry name" value="ABC_transporter-like_ATP-bd"/>
</dbReference>
<dbReference type="PROSITE" id="PS50893">
    <property type="entry name" value="ABC_TRANSPORTER_2"/>
    <property type="match status" value="1"/>
</dbReference>
<organism evidence="6 7">
    <name type="scientific">Psychromonas ingrahamii (strain DSM 17664 / CCUG 51855 / 37)</name>
    <dbReference type="NCBI Taxonomy" id="357804"/>
    <lineage>
        <taxon>Bacteria</taxon>
        <taxon>Pseudomonadati</taxon>
        <taxon>Pseudomonadota</taxon>
        <taxon>Gammaproteobacteria</taxon>
        <taxon>Alteromonadales</taxon>
        <taxon>Psychromonadaceae</taxon>
        <taxon>Psychromonas</taxon>
    </lineage>
</organism>
<evidence type="ECO:0000259" key="5">
    <source>
        <dbReference type="PROSITE" id="PS50893"/>
    </source>
</evidence>